<dbReference type="Proteomes" id="UP000250321">
    <property type="component" value="Unassembled WGS sequence"/>
</dbReference>
<dbReference type="EMBL" id="PJQY01000229">
    <property type="protein sequence ID" value="PQQ15372.1"/>
    <property type="molecule type" value="Genomic_DNA"/>
</dbReference>
<keyword evidence="2" id="KW-1185">Reference proteome</keyword>
<reference evidence="1 2" key="1">
    <citation type="submission" date="2018-02" db="EMBL/GenBank/DDBJ databases">
        <title>Draft genome of wild Prunus yedoensis var. nudiflora.</title>
        <authorList>
            <person name="Baek S."/>
            <person name="Kim J.-H."/>
            <person name="Choi K."/>
            <person name="Kim G.-B."/>
            <person name="Cho A."/>
            <person name="Jang H."/>
            <person name="Shin C.-H."/>
            <person name="Yu H.-J."/>
            <person name="Mun J.-H."/>
        </authorList>
    </citation>
    <scope>NUCLEOTIDE SEQUENCE [LARGE SCALE GENOMIC DNA]</scope>
    <source>
        <strain evidence="2">cv. Jeju island</strain>
        <tissue evidence="1">Leaf</tissue>
    </source>
</reference>
<dbReference type="AlphaFoldDB" id="A0A314Z2A3"/>
<protein>
    <submittedName>
        <fullName evidence="1">Uncharacterized protein</fullName>
    </submittedName>
</protein>
<evidence type="ECO:0000313" key="2">
    <source>
        <dbReference type="Proteomes" id="UP000250321"/>
    </source>
</evidence>
<organism evidence="1 2">
    <name type="scientific">Prunus yedoensis var. nudiflora</name>
    <dbReference type="NCBI Taxonomy" id="2094558"/>
    <lineage>
        <taxon>Eukaryota</taxon>
        <taxon>Viridiplantae</taxon>
        <taxon>Streptophyta</taxon>
        <taxon>Embryophyta</taxon>
        <taxon>Tracheophyta</taxon>
        <taxon>Spermatophyta</taxon>
        <taxon>Magnoliopsida</taxon>
        <taxon>eudicotyledons</taxon>
        <taxon>Gunneridae</taxon>
        <taxon>Pentapetalae</taxon>
        <taxon>rosids</taxon>
        <taxon>fabids</taxon>
        <taxon>Rosales</taxon>
        <taxon>Rosaceae</taxon>
        <taxon>Amygdaloideae</taxon>
        <taxon>Amygdaleae</taxon>
        <taxon>Prunus</taxon>
    </lineage>
</organism>
<accession>A0A314Z2A3</accession>
<sequence>MHYFEDVKKNENSVAISGQHECPDVLSYFESSINLADNWLNFILENDPGYVLVCTICFLESFTHRYTERSTVPIRVRWQREAWATSRFFHLDDALPDIYSAFEASLRIPGPSASNRSFSVSKPGPLLMRTIGPLRLAHSHSRHA</sequence>
<evidence type="ECO:0000313" key="1">
    <source>
        <dbReference type="EMBL" id="PQQ15372.1"/>
    </source>
</evidence>
<name>A0A314Z2A3_PRUYE</name>
<comment type="caution">
    <text evidence="1">The sequence shown here is derived from an EMBL/GenBank/DDBJ whole genome shotgun (WGS) entry which is preliminary data.</text>
</comment>
<gene>
    <name evidence="1" type="ORF">Pyn_39382</name>
</gene>
<proteinExistence type="predicted"/>